<keyword evidence="2" id="KW-1185">Reference proteome</keyword>
<reference evidence="1" key="1">
    <citation type="submission" date="2017-04" db="EMBL/GenBank/DDBJ databases">
        <title>Complete Genome Sequences of Twelve Strains of a Stable Defined Moderately Diverse Mouse Microbiota 2 (sDMDMm2).</title>
        <authorList>
            <person name="Uchimura Y."/>
            <person name="Wyss M."/>
            <person name="Brugiroux S."/>
            <person name="Limenitakis J.P."/>
            <person name="Stecher B."/>
            <person name="McCoy K.D."/>
            <person name="Macpherson A.J."/>
        </authorList>
    </citation>
    <scope>NUCLEOTIDE SEQUENCE</scope>
    <source>
        <strain evidence="1">YL58</strain>
    </source>
</reference>
<protein>
    <recommendedName>
        <fullName evidence="3">YhcH/YjgK/YiaL family protein</fullName>
    </recommendedName>
</protein>
<dbReference type="Pfam" id="PF04074">
    <property type="entry name" value="DUF386"/>
    <property type="match status" value="1"/>
</dbReference>
<accession>A0A1C7IAT8</accession>
<dbReference type="OrthoDB" id="9792756at2"/>
<dbReference type="EMBL" id="CP015405">
    <property type="protein sequence ID" value="ANU76751.1"/>
    <property type="molecule type" value="Genomic_DNA"/>
</dbReference>
<gene>
    <name evidence="1" type="ORF">A4V09_13855</name>
</gene>
<organism evidence="1 2">
    <name type="scientific">Blautia pseudococcoides</name>
    <dbReference type="NCBI Taxonomy" id="1796616"/>
    <lineage>
        <taxon>Bacteria</taxon>
        <taxon>Bacillati</taxon>
        <taxon>Bacillota</taxon>
        <taxon>Clostridia</taxon>
        <taxon>Lachnospirales</taxon>
        <taxon>Lachnospiraceae</taxon>
        <taxon>Blautia</taxon>
    </lineage>
</organism>
<dbReference type="GO" id="GO:0005829">
    <property type="term" value="C:cytosol"/>
    <property type="evidence" value="ECO:0007669"/>
    <property type="project" value="TreeGrafter"/>
</dbReference>
<evidence type="ECO:0000313" key="2">
    <source>
        <dbReference type="Proteomes" id="UP000092574"/>
    </source>
</evidence>
<dbReference type="InterPro" id="IPR004375">
    <property type="entry name" value="NanQ/TabA/YiaL"/>
</dbReference>
<dbReference type="Proteomes" id="UP000092574">
    <property type="component" value="Chromosome"/>
</dbReference>
<dbReference type="NCBIfam" id="TIGR00022">
    <property type="entry name" value="YhcH/YjgK/YiaL family protein"/>
    <property type="match status" value="1"/>
</dbReference>
<name>A0A1C7IAT8_9FIRM</name>
<proteinExistence type="predicted"/>
<dbReference type="PANTHER" id="PTHR34986:SF1">
    <property type="entry name" value="PROTEIN YIAL"/>
    <property type="match status" value="1"/>
</dbReference>
<dbReference type="RefSeq" id="WP_065542908.1">
    <property type="nucleotide sequence ID" value="NZ_CP015405.2"/>
</dbReference>
<dbReference type="PANTHER" id="PTHR34986">
    <property type="entry name" value="EVOLVED BETA-GALACTOSIDASE SUBUNIT BETA"/>
    <property type="match status" value="1"/>
</dbReference>
<sequence length="150" mass="17160">MIFDSIRNKENYREYETLYTVLCYLEGLHQGELPQPNTVIAENKIFCNPVSFTSKPEEACIYEAHKKYIDLHYIVSGKERIATADVRSLDETVPYDADKDIGFYKGRASGHSLLKPGDFMVCYPSDAHMVAMMEDKPEKIEKVVVKISVQ</sequence>
<dbReference type="Gene3D" id="2.60.120.370">
    <property type="entry name" value="YhcH/YjgK/YiaL"/>
    <property type="match status" value="1"/>
</dbReference>
<evidence type="ECO:0008006" key="3">
    <source>
        <dbReference type="Google" id="ProtNLM"/>
    </source>
</evidence>
<dbReference type="InterPro" id="IPR037012">
    <property type="entry name" value="NanQ/TabA/YiaL_sf"/>
</dbReference>
<dbReference type="KEGG" id="byl:A4V09_13855"/>
<dbReference type="AlphaFoldDB" id="A0A1C7IAT8"/>
<dbReference type="SUPFAM" id="SSF51197">
    <property type="entry name" value="Clavaminate synthase-like"/>
    <property type="match status" value="1"/>
</dbReference>
<evidence type="ECO:0000313" key="1">
    <source>
        <dbReference type="EMBL" id="ANU76751.1"/>
    </source>
</evidence>
<dbReference type="STRING" id="1796616.A4V09_13855"/>